<reference evidence="3" key="1">
    <citation type="journal article" date="2019" name="Int. J. Syst. Evol. Microbiol.">
        <title>The Global Catalogue of Microorganisms (GCM) 10K type strain sequencing project: providing services to taxonomists for standard genome sequencing and annotation.</title>
        <authorList>
            <consortium name="The Broad Institute Genomics Platform"/>
            <consortium name="The Broad Institute Genome Sequencing Center for Infectious Disease"/>
            <person name="Wu L."/>
            <person name="Ma J."/>
        </authorList>
    </citation>
    <scope>NUCLEOTIDE SEQUENCE [LARGE SCALE GENOMIC DNA]</scope>
    <source>
        <strain evidence="3">CGMCC 4.6946</strain>
    </source>
</reference>
<sequence>MQLAQMDVRWDRLEPVLGNVDREYADELAMAVDSCRTAGIEVILGLGLQYAPDWVSELPDGKYLDQHGNAHPGRVPNVVFSRDVRWAFEQHAANVLELLPDGSVHAIRIGTNEAGELGYPGGGHVGSSSDTGFWAFNDAAKTGNGLPPSVEKAPLPGWAPGDRVWRDQAVAQDQVATWFEWYSKSVADTVIWQAKMLRELGFAGDFHVPLAGRGVLPIDLRRAIASDLDGTGDRDGSLERGLYYPDQLPALADGIGTDSLAVGVTGLDDATAVQARAQRPATDTCSPMDQQVDLVSQPNVENWSASRWTIANARKVGVQVIGENPGSPRAPGTGGDPESDNLRDQLEHAPRYANECGLSTFLWAFEDDLFGDPRQMSLIEYRETISAYG</sequence>
<organism evidence="2 3">
    <name type="scientific">Kocuria oceani</name>
    <dbReference type="NCBI Taxonomy" id="988827"/>
    <lineage>
        <taxon>Bacteria</taxon>
        <taxon>Bacillati</taxon>
        <taxon>Actinomycetota</taxon>
        <taxon>Actinomycetes</taxon>
        <taxon>Micrococcales</taxon>
        <taxon>Micrococcaceae</taxon>
        <taxon>Kocuria</taxon>
    </lineage>
</organism>
<protein>
    <recommendedName>
        <fullName evidence="4">Glycoside hydrolase family 42 N-terminal domain-containing protein</fullName>
    </recommendedName>
</protein>
<dbReference type="RefSeq" id="WP_277551058.1">
    <property type="nucleotide sequence ID" value="NZ_JARAMH010000006.1"/>
</dbReference>
<evidence type="ECO:0008006" key="4">
    <source>
        <dbReference type="Google" id="ProtNLM"/>
    </source>
</evidence>
<proteinExistence type="predicted"/>
<accession>A0ABV9TFQ2</accession>
<name>A0ABV9TFQ2_9MICC</name>
<dbReference type="Proteomes" id="UP001595797">
    <property type="component" value="Unassembled WGS sequence"/>
</dbReference>
<evidence type="ECO:0000256" key="1">
    <source>
        <dbReference type="SAM" id="MobiDB-lite"/>
    </source>
</evidence>
<comment type="caution">
    <text evidence="2">The sequence shown here is derived from an EMBL/GenBank/DDBJ whole genome shotgun (WGS) entry which is preliminary data.</text>
</comment>
<dbReference type="SUPFAM" id="SSF51445">
    <property type="entry name" value="(Trans)glycosidases"/>
    <property type="match status" value="1"/>
</dbReference>
<gene>
    <name evidence="2" type="ORF">ACFPCS_01895</name>
</gene>
<evidence type="ECO:0000313" key="3">
    <source>
        <dbReference type="Proteomes" id="UP001595797"/>
    </source>
</evidence>
<dbReference type="Gene3D" id="3.20.20.80">
    <property type="entry name" value="Glycosidases"/>
    <property type="match status" value="1"/>
</dbReference>
<keyword evidence="3" id="KW-1185">Reference proteome</keyword>
<feature type="region of interest" description="Disordered" evidence="1">
    <location>
        <begin position="321"/>
        <end position="343"/>
    </location>
</feature>
<dbReference type="EMBL" id="JBHSIW010000003">
    <property type="protein sequence ID" value="MFC4902316.1"/>
    <property type="molecule type" value="Genomic_DNA"/>
</dbReference>
<evidence type="ECO:0000313" key="2">
    <source>
        <dbReference type="EMBL" id="MFC4902316.1"/>
    </source>
</evidence>
<dbReference type="InterPro" id="IPR017853">
    <property type="entry name" value="GH"/>
</dbReference>